<gene>
    <name evidence="1" type="ORF">ERS852473_00963</name>
</gene>
<dbReference type="Proteomes" id="UP000095488">
    <property type="component" value="Unassembled WGS sequence"/>
</dbReference>
<dbReference type="EMBL" id="CYZR01000003">
    <property type="protein sequence ID" value="CUN74396.1"/>
    <property type="molecule type" value="Genomic_DNA"/>
</dbReference>
<dbReference type="NCBIfam" id="TIGR04398">
    <property type="entry name" value="SLAP_DUP"/>
    <property type="match status" value="1"/>
</dbReference>
<comment type="caution">
    <text evidence="1">The sequence shown here is derived from an EMBL/GenBank/DDBJ whole genome shotgun (WGS) entry which is preliminary data.</text>
</comment>
<dbReference type="RefSeq" id="WP_055258195.1">
    <property type="nucleotide sequence ID" value="NZ_CABIXL010000003.1"/>
</dbReference>
<reference evidence="1 2" key="1">
    <citation type="submission" date="2015-09" db="EMBL/GenBank/DDBJ databases">
        <authorList>
            <consortium name="Pathogen Informatics"/>
            <person name="Wu L."/>
            <person name="Ma J."/>
        </authorList>
    </citation>
    <scope>NUCLEOTIDE SEQUENCE [LARGE SCALE GENOMIC DNA]</scope>
    <source>
        <strain evidence="1 2">2789STDY5834858</strain>
    </source>
</reference>
<accession>A0ABP2ANT5</accession>
<keyword evidence="2" id="KW-1185">Reference proteome</keyword>
<organism evidence="1 2">
    <name type="scientific">Sarcina ventriculi</name>
    <name type="common">Clostridium ventriculi</name>
    <dbReference type="NCBI Taxonomy" id="1267"/>
    <lineage>
        <taxon>Bacteria</taxon>
        <taxon>Bacillati</taxon>
        <taxon>Bacillota</taxon>
        <taxon>Clostridia</taxon>
        <taxon>Eubacteriales</taxon>
        <taxon>Clostridiaceae</taxon>
        <taxon>Sarcina</taxon>
    </lineage>
</organism>
<evidence type="ECO:0000313" key="1">
    <source>
        <dbReference type="EMBL" id="CUN74396.1"/>
    </source>
</evidence>
<protein>
    <recommendedName>
        <fullName evidence="3">SLAP domain-containing protein</fullName>
    </recommendedName>
</protein>
<name>A0ABP2ANT5_SARVE</name>
<sequence>MEIRELDFNNVEIKSKIHESEFLKEFLKHELFDVLKDKELRSNNLYIYKSYIYEKEDYIEIGIYIINTSKKDILVKSVPLVVTCGENKINKVLHVEEEIKTAQAVFKELRIKKILLEEFYDLNSFEINIGNLNNLEKYEPIELELNIEPKFKGYIIKREFNKFIANLPKINENSLAINIFKKMYIEDGYFISLIIRNSFIKDLNIETLPIVITTSNNLIIYESVIKFENNSCFIPANKVVMKNILIPFKEILLLPKHDGMDFKILFKNL</sequence>
<evidence type="ECO:0008006" key="3">
    <source>
        <dbReference type="Google" id="ProtNLM"/>
    </source>
</evidence>
<proteinExistence type="predicted"/>
<evidence type="ECO:0000313" key="2">
    <source>
        <dbReference type="Proteomes" id="UP000095488"/>
    </source>
</evidence>
<dbReference type="InterPro" id="IPR030910">
    <property type="entry name" value="SLAP_dom"/>
</dbReference>